<dbReference type="GO" id="GO:0030479">
    <property type="term" value="C:actin cortical patch"/>
    <property type="evidence" value="ECO:0007669"/>
    <property type="project" value="TreeGrafter"/>
</dbReference>
<dbReference type="InterPro" id="IPR016341">
    <property type="entry name" value="Clathrin_heavy_chain"/>
</dbReference>
<organism evidence="10 11">
    <name type="scientific">Thelephora terrestris</name>
    <dbReference type="NCBI Taxonomy" id="56493"/>
    <lineage>
        <taxon>Eukaryota</taxon>
        <taxon>Fungi</taxon>
        <taxon>Dikarya</taxon>
        <taxon>Basidiomycota</taxon>
        <taxon>Agaricomycotina</taxon>
        <taxon>Agaricomycetes</taxon>
        <taxon>Thelephorales</taxon>
        <taxon>Thelephoraceae</taxon>
        <taxon>Thelephora</taxon>
    </lineage>
</organism>
<dbReference type="FunFam" id="1.25.40.10:FF:000001">
    <property type="entry name" value="Clathrin heavy chain"/>
    <property type="match status" value="1"/>
</dbReference>
<dbReference type="InterPro" id="IPR016024">
    <property type="entry name" value="ARM-type_fold"/>
</dbReference>
<keyword evidence="2" id="KW-0677">Repeat</keyword>
<dbReference type="FunFam" id="1.25.40.10:FF:000002">
    <property type="entry name" value="Clathrin heavy chain"/>
    <property type="match status" value="1"/>
</dbReference>
<dbReference type="GO" id="GO:0030132">
    <property type="term" value="C:clathrin coat of coated pit"/>
    <property type="evidence" value="ECO:0007669"/>
    <property type="project" value="InterPro"/>
</dbReference>
<feature type="repeat" description="CHCR" evidence="7">
    <location>
        <begin position="543"/>
        <end position="689"/>
    </location>
</feature>
<keyword evidence="11" id="KW-1185">Reference proteome</keyword>
<keyword evidence="3 6" id="KW-0472">Membrane</keyword>
<proteinExistence type="inferred from homology"/>
<name>A0A9P6HFX3_9AGAM</name>
<dbReference type="GO" id="GO:0071439">
    <property type="term" value="C:clathrin complex"/>
    <property type="evidence" value="ECO:0007669"/>
    <property type="project" value="InterPro"/>
</dbReference>
<dbReference type="FunFam" id="2.130.10.110:FF:000003">
    <property type="entry name" value="Clathrin heavy chain"/>
    <property type="match status" value="1"/>
</dbReference>
<dbReference type="PROSITE" id="PS50236">
    <property type="entry name" value="CHCR"/>
    <property type="match status" value="7"/>
</dbReference>
<dbReference type="GO" id="GO:0006898">
    <property type="term" value="P:receptor-mediated endocytosis"/>
    <property type="evidence" value="ECO:0007669"/>
    <property type="project" value="TreeGrafter"/>
</dbReference>
<feature type="repeat" description="CHCR" evidence="7">
    <location>
        <begin position="1280"/>
        <end position="1426"/>
    </location>
</feature>
<dbReference type="GO" id="GO:0005198">
    <property type="term" value="F:structural molecule activity"/>
    <property type="evidence" value="ECO:0007669"/>
    <property type="project" value="InterPro"/>
</dbReference>
<dbReference type="Gene3D" id="1.25.40.730">
    <property type="match status" value="1"/>
</dbReference>
<evidence type="ECO:0000256" key="5">
    <source>
        <dbReference type="ARBA" id="ARBA00023329"/>
    </source>
</evidence>
<dbReference type="GO" id="GO:0030130">
    <property type="term" value="C:clathrin coat of trans-Golgi network vesicle"/>
    <property type="evidence" value="ECO:0007669"/>
    <property type="project" value="InterPro"/>
</dbReference>
<evidence type="ECO:0000256" key="3">
    <source>
        <dbReference type="ARBA" id="ARBA00023136"/>
    </source>
</evidence>
<dbReference type="Proteomes" id="UP000736335">
    <property type="component" value="Unassembled WGS sequence"/>
</dbReference>
<dbReference type="SUPFAM" id="SSF48371">
    <property type="entry name" value="ARM repeat"/>
    <property type="match status" value="6"/>
</dbReference>
<dbReference type="GO" id="GO:0006895">
    <property type="term" value="P:Golgi to endosome transport"/>
    <property type="evidence" value="ECO:0007669"/>
    <property type="project" value="TreeGrafter"/>
</dbReference>
<evidence type="ECO:0000313" key="10">
    <source>
        <dbReference type="EMBL" id="KAF9785108.1"/>
    </source>
</evidence>
<dbReference type="PIRSF" id="PIRSF002290">
    <property type="entry name" value="Clathrin_H_chain"/>
    <property type="match status" value="1"/>
</dbReference>
<dbReference type="FunFam" id="1.25.40.10:FF:000082">
    <property type="entry name" value="Clathrin heavy chain"/>
    <property type="match status" value="1"/>
</dbReference>
<comment type="caution">
    <text evidence="10">The sequence shown here is derived from an EMBL/GenBank/DDBJ whole genome shotgun (WGS) entry which is preliminary data.</text>
</comment>
<dbReference type="OrthoDB" id="2113814at2759"/>
<feature type="repeat" description="CHCR" evidence="7">
    <location>
        <begin position="839"/>
        <end position="978"/>
    </location>
</feature>
<feature type="coiled-coil region" evidence="8">
    <location>
        <begin position="1609"/>
        <end position="1639"/>
    </location>
</feature>
<dbReference type="SMART" id="SM00299">
    <property type="entry name" value="CLH"/>
    <property type="match status" value="7"/>
</dbReference>
<evidence type="ECO:0000256" key="2">
    <source>
        <dbReference type="ARBA" id="ARBA00022737"/>
    </source>
</evidence>
<dbReference type="Gene3D" id="2.130.10.110">
    <property type="entry name" value="Clathrin heavy-chain terminal domain"/>
    <property type="match status" value="1"/>
</dbReference>
<keyword evidence="8" id="KW-0175">Coiled coil</keyword>
<dbReference type="EMBL" id="WIUZ02000007">
    <property type="protein sequence ID" value="KAF9785108.1"/>
    <property type="molecule type" value="Genomic_DNA"/>
</dbReference>
<dbReference type="GO" id="GO:0005829">
    <property type="term" value="C:cytosol"/>
    <property type="evidence" value="ECO:0007669"/>
    <property type="project" value="GOC"/>
</dbReference>
<dbReference type="PANTHER" id="PTHR10292">
    <property type="entry name" value="CLATHRIN HEAVY CHAIN RELATED"/>
    <property type="match status" value="1"/>
</dbReference>
<comment type="function">
    <text evidence="6">Clathrin is the major protein of the polyhedral coat of coated pits and vesicles.</text>
</comment>
<feature type="repeat" description="CHCR" evidence="7">
    <location>
        <begin position="1429"/>
        <end position="1572"/>
    </location>
</feature>
<dbReference type="InterPro" id="IPR015348">
    <property type="entry name" value="Clathrin_H-chain_linker_core"/>
</dbReference>
<sequence>MDISKPIVFNEHLQLSSLGVQPASISFQTLTLESDHFICVREKLNEQNQVVIIDLTDANNVLRRPITADSAIMHPHQKILALKSGRTLQIFNIETKTKVKSHSNAEDVIFWKWISDSTVGIVTETAVFHWSTADATSPPQKMFERHATLVGAQIINYRCSADEKWLVLVGISGNSTNPSAFKIKGSMQLYSRERNVSQPIEGHAASFAELKLEGHQHPTKLFTFSVRTAAGAKLHIVEIDHQAPDPAFTKKQIDVYFPPEATNDFPVAMQVSKKHGIVYLVTKYGFIHLYDLESGACIYMNRISGETIFVTAEHEASHGIIGVNKKGQVLSVDVDENTIVPYILTTLNNTELAFKLASRANLPGADDLYVQQYQQLFQSGQFDQAALIAANSPRGILRTAQVIEQLKQAPVVPGGQSPILRYFGILLEKGQLNHLESIELSRPVLQQGKKNLLEKWLKEGKLTCSEELGDMVRLTDIGMALSVYLRANVPNKVIACFAEMGQPEKILLYAKKVGYTPDYVGLLQHIMRTNPEKGAEFAAQLANDESGPLVDIERVVDIFMSQNMIQPATSFLLDALKENKPEQGHLQTRLLEMNLVHAPQVADAIFGNDMFSHYDRPRIANLCEKAGLLQRALEHYEDLADIKRVVVHTNMFKQEWLVDYFGRLTADQSMACMQEMLRVNMRQNLQIVIQIATKYSDILGPVKLIEMFESFKSFEGLYYYLGSIVNLSQDSEVHFKYIQAATRTNQIREVERICRESNHYNPEKVKNFLKEAKLQDQLPLIIVCDRFDFVHDLVLYLYQNGLTKFIEVYVQKVNSVRTPQVVGGLLDVDCDETTIKSLLASVPGNFPIDELVNEVEQRNRLKLILPWLEARVQAGSQDSPVYNALAKIYIDSNNNPEAFLKENNLYEPLVVGKFCEKRDPYLAYIAYAKGFCDDELIAITNENSMFKQQARYLVKRREPDLWAQVLQPENIHRRALIDQIVATVMPECTDPNDVSITVHAFIKADLPLELIELLEKIIIQPSPFSDNRNLQNLLLLTAIRADKGKVVGYINKLQNYDTAEIPKIATQHGLYEEAFMIHKKYEEHGQAINVLVEHMVSLDRGVEYANKVNRPEVWSRLAKAQLDGLRIKDSIESYIKAEDPSNFNEVIEIASRADKHDDLVRYLQMARKSLREPTIDTTLAYAYAKTDRLHDMEDFLSVTNVADVLVVGEKCFEDELYQAAKLLFTSISNWARLATTLIYLEENQAAVESARKAGNTQVWKQVHAACIEKKEFRLAQICGLNIIVHAEELNGLISTYERRGHFDEILSLLEAGLSLERAHMGIFTELSILYSKYRPEKLMEHLKLFVTRINIPKVIRAAEKAHLWPELVLLYIKYDEFDNAALAMIERSADAWEHNQFKDVIVRVANVEIYYKALTFYLQEQPTLLTDLLSVLIPRIDHARVVRMFRQIDHIPLIRSYLIAVQHLNIEAVNDAYNALLIEEEDYNTLRDSIDSFDNFNNIALAQQLEKHALLEFRRLAAHLYKKNSKWDDSITLSKQDKLFKDAIVTASASNSVEVAEDLLTYFVDIGNKECFAAVLYICFDLLRSDVVEELSWRHGLNDFYMPYKIQIQRTLVDKIAQLEKEVKERSKKEVQKEQQEADMPIINPGFGGPLLLTQGQVGSVGNGFPPQGPPPMMTNGTGMMPMMTGFPGGY</sequence>
<reference evidence="10" key="2">
    <citation type="submission" date="2020-11" db="EMBL/GenBank/DDBJ databases">
        <authorList>
            <consortium name="DOE Joint Genome Institute"/>
            <person name="Kuo A."/>
            <person name="Miyauchi S."/>
            <person name="Kiss E."/>
            <person name="Drula E."/>
            <person name="Kohler A."/>
            <person name="Sanchez-Garcia M."/>
            <person name="Andreopoulos B."/>
            <person name="Barry K.W."/>
            <person name="Bonito G."/>
            <person name="Buee M."/>
            <person name="Carver A."/>
            <person name="Chen C."/>
            <person name="Cichocki N."/>
            <person name="Clum A."/>
            <person name="Culley D."/>
            <person name="Crous P.W."/>
            <person name="Fauchery L."/>
            <person name="Girlanda M."/>
            <person name="Hayes R."/>
            <person name="Keri Z."/>
            <person name="Labutti K."/>
            <person name="Lipzen A."/>
            <person name="Lombard V."/>
            <person name="Magnuson J."/>
            <person name="Maillard F."/>
            <person name="Morin E."/>
            <person name="Murat C."/>
            <person name="Nolan M."/>
            <person name="Ohm R."/>
            <person name="Pangilinan J."/>
            <person name="Pereira M."/>
            <person name="Perotto S."/>
            <person name="Peter M."/>
            <person name="Riley R."/>
            <person name="Sitrit Y."/>
            <person name="Stielow B."/>
            <person name="Szollosi G."/>
            <person name="Zifcakova L."/>
            <person name="Stursova M."/>
            <person name="Spatafora J.W."/>
            <person name="Tedersoo L."/>
            <person name="Vaario L.-M."/>
            <person name="Yamada A."/>
            <person name="Yan M."/>
            <person name="Wang P."/>
            <person name="Xu J."/>
            <person name="Bruns T."/>
            <person name="Baldrian P."/>
            <person name="Vilgalys R."/>
            <person name="Henrissat B."/>
            <person name="Grigoriev I.V."/>
            <person name="Hibbett D."/>
            <person name="Nagy L.G."/>
            <person name="Martin F.M."/>
        </authorList>
    </citation>
    <scope>NUCLEOTIDE SEQUENCE</scope>
    <source>
        <strain evidence="10">UH-Tt-Lm1</strain>
    </source>
</reference>
<dbReference type="Pfam" id="PF09268">
    <property type="entry name" value="Clathrin-link"/>
    <property type="match status" value="1"/>
</dbReference>
<keyword evidence="5 6" id="KW-0968">Cytoplasmic vesicle</keyword>
<evidence type="ECO:0000256" key="4">
    <source>
        <dbReference type="ARBA" id="ARBA00023176"/>
    </source>
</evidence>
<keyword evidence="4 6" id="KW-0168">Coated pit</keyword>
<evidence type="ECO:0000256" key="6">
    <source>
        <dbReference type="PIRNR" id="PIRNR002290"/>
    </source>
</evidence>
<comment type="subcellular location">
    <subcellularLocation>
        <location evidence="6">Cytoplasmic vesicle membrane</location>
        <topology evidence="6">Peripheral membrane protein</topology>
        <orientation evidence="6">Cytoplasmic side</orientation>
    </subcellularLocation>
    <subcellularLocation>
        <location evidence="6">Membrane</location>
        <location evidence="6">Coated pit</location>
        <topology evidence="6">Peripheral membrane protein</topology>
        <orientation evidence="6">Cytoplasmic side</orientation>
    </subcellularLocation>
</comment>
<dbReference type="Pfam" id="PF01394">
    <property type="entry name" value="Clathrin_propel"/>
    <property type="match status" value="2"/>
</dbReference>
<dbReference type="InterPro" id="IPR016025">
    <property type="entry name" value="Clathrin_H-chain_N"/>
</dbReference>
<evidence type="ECO:0000256" key="1">
    <source>
        <dbReference type="ARBA" id="ARBA00009535"/>
    </source>
</evidence>
<reference evidence="10" key="1">
    <citation type="journal article" date="2020" name="Nat. Commun.">
        <title>Large-scale genome sequencing of mycorrhizal fungi provides insights into the early evolution of symbiotic traits.</title>
        <authorList>
            <person name="Miyauchi S."/>
            <person name="Kiss E."/>
            <person name="Kuo A."/>
            <person name="Drula E."/>
            <person name="Kohler A."/>
            <person name="Sanchez-Garcia M."/>
            <person name="Morin E."/>
            <person name="Andreopoulos B."/>
            <person name="Barry K.W."/>
            <person name="Bonito G."/>
            <person name="Buee M."/>
            <person name="Carver A."/>
            <person name="Chen C."/>
            <person name="Cichocki N."/>
            <person name="Clum A."/>
            <person name="Culley D."/>
            <person name="Crous P.W."/>
            <person name="Fauchery L."/>
            <person name="Girlanda M."/>
            <person name="Hayes R.D."/>
            <person name="Keri Z."/>
            <person name="LaButti K."/>
            <person name="Lipzen A."/>
            <person name="Lombard V."/>
            <person name="Magnuson J."/>
            <person name="Maillard F."/>
            <person name="Murat C."/>
            <person name="Nolan M."/>
            <person name="Ohm R.A."/>
            <person name="Pangilinan J."/>
            <person name="Pereira M.F."/>
            <person name="Perotto S."/>
            <person name="Peter M."/>
            <person name="Pfister S."/>
            <person name="Riley R."/>
            <person name="Sitrit Y."/>
            <person name="Stielow J.B."/>
            <person name="Szollosi G."/>
            <person name="Zifcakova L."/>
            <person name="Stursova M."/>
            <person name="Spatafora J.W."/>
            <person name="Tedersoo L."/>
            <person name="Vaario L.M."/>
            <person name="Yamada A."/>
            <person name="Yan M."/>
            <person name="Wang P."/>
            <person name="Xu J."/>
            <person name="Bruns T."/>
            <person name="Baldrian P."/>
            <person name="Vilgalys R."/>
            <person name="Dunand C."/>
            <person name="Henrissat B."/>
            <person name="Grigoriev I.V."/>
            <person name="Hibbett D."/>
            <person name="Nagy L.G."/>
            <person name="Martin F.M."/>
        </authorList>
    </citation>
    <scope>NUCLEOTIDE SEQUENCE</scope>
    <source>
        <strain evidence="10">UH-Tt-Lm1</strain>
    </source>
</reference>
<dbReference type="GO" id="GO:0006886">
    <property type="term" value="P:intracellular protein transport"/>
    <property type="evidence" value="ECO:0007669"/>
    <property type="project" value="UniProtKB-UniRule"/>
</dbReference>
<comment type="similarity">
    <text evidence="1 6">Belongs to the clathrin heavy chain family.</text>
</comment>
<feature type="domain" description="Clathrin heavy chain linker core motif" evidence="9">
    <location>
        <begin position="336"/>
        <end position="359"/>
    </location>
</feature>
<dbReference type="GO" id="GO:0032051">
    <property type="term" value="F:clathrin light chain binding"/>
    <property type="evidence" value="ECO:0007669"/>
    <property type="project" value="InterPro"/>
</dbReference>
<evidence type="ECO:0000313" key="11">
    <source>
        <dbReference type="Proteomes" id="UP000736335"/>
    </source>
</evidence>
<gene>
    <name evidence="10" type="ORF">BJ322DRAFT_1140782</name>
</gene>
<dbReference type="InterPro" id="IPR011990">
    <property type="entry name" value="TPR-like_helical_dom_sf"/>
</dbReference>
<accession>A0A9P6HFX3</accession>
<feature type="repeat" description="CHCR" evidence="7">
    <location>
        <begin position="692"/>
        <end position="834"/>
    </location>
</feature>
<dbReference type="Pfam" id="PF00637">
    <property type="entry name" value="Clathrin"/>
    <property type="match status" value="7"/>
</dbReference>
<dbReference type="Gene3D" id="1.25.40.10">
    <property type="entry name" value="Tetratricopeptide repeat domain"/>
    <property type="match status" value="3"/>
</dbReference>
<feature type="repeat" description="CHCR" evidence="7">
    <location>
        <begin position="985"/>
        <end position="1130"/>
    </location>
</feature>
<dbReference type="InterPro" id="IPR055358">
    <property type="entry name" value="CHCR"/>
</dbReference>
<evidence type="ECO:0000256" key="8">
    <source>
        <dbReference type="SAM" id="Coils"/>
    </source>
</evidence>
<dbReference type="SUPFAM" id="SSF50989">
    <property type="entry name" value="Clathrin heavy-chain terminal domain"/>
    <property type="match status" value="1"/>
</dbReference>
<evidence type="ECO:0000256" key="7">
    <source>
        <dbReference type="PROSITE-ProRule" id="PRU01006"/>
    </source>
</evidence>
<dbReference type="PANTHER" id="PTHR10292:SF1">
    <property type="entry name" value="CLATHRIN HEAVY CHAIN"/>
    <property type="match status" value="1"/>
</dbReference>
<evidence type="ECO:0000259" key="9">
    <source>
        <dbReference type="Pfam" id="PF09268"/>
    </source>
</evidence>
<protein>
    <recommendedName>
        <fullName evidence="6">Clathrin heavy chain</fullName>
    </recommendedName>
</protein>
<dbReference type="InterPro" id="IPR022365">
    <property type="entry name" value="Clathrin_H-chain_propeller_rpt"/>
</dbReference>
<dbReference type="Pfam" id="PF13838">
    <property type="entry name" value="Clathrin_H_link"/>
    <property type="match status" value="1"/>
</dbReference>
<feature type="repeat" description="CHCR" evidence="7">
    <location>
        <begin position="1134"/>
        <end position="1275"/>
    </location>
</feature>
<dbReference type="FunFam" id="1.25.40.10:FF:000005">
    <property type="entry name" value="Clathrin heavy chain"/>
    <property type="match status" value="1"/>
</dbReference>
<dbReference type="InterPro" id="IPR000547">
    <property type="entry name" value="Clathrin_H-chain/VPS_repeat"/>
</dbReference>